<dbReference type="PROSITE" id="PS00544">
    <property type="entry name" value="METMALONYL_COA_MUTASE"/>
    <property type="match status" value="1"/>
</dbReference>
<name>A0ABU1TJ96_9FLAO</name>
<evidence type="ECO:0000313" key="9">
    <source>
        <dbReference type="EMBL" id="MDR6966062.1"/>
    </source>
</evidence>
<dbReference type="EC" id="5.4.99.2" evidence="3"/>
<dbReference type="CDD" id="cd02071">
    <property type="entry name" value="MM_CoA_mut_B12_BD"/>
    <property type="match status" value="1"/>
</dbReference>
<reference evidence="9 10" key="1">
    <citation type="submission" date="2023-07" db="EMBL/GenBank/DDBJ databases">
        <title>Sorghum-associated microbial communities from plants grown in Nebraska, USA.</title>
        <authorList>
            <person name="Schachtman D."/>
        </authorList>
    </citation>
    <scope>NUCLEOTIDE SEQUENCE [LARGE SCALE GENOMIC DNA]</scope>
    <source>
        <strain evidence="9 10">3773</strain>
    </source>
</reference>
<evidence type="ECO:0000256" key="6">
    <source>
        <dbReference type="ARBA" id="ARBA00023235"/>
    </source>
</evidence>
<dbReference type="SUPFAM" id="SSF51703">
    <property type="entry name" value="Cobalamin (vitamin B12)-dependent enzymes"/>
    <property type="match status" value="1"/>
</dbReference>
<dbReference type="Proteomes" id="UP001255185">
    <property type="component" value="Unassembled WGS sequence"/>
</dbReference>
<dbReference type="NCBIfam" id="TIGR00641">
    <property type="entry name" value="acid_CoA_mut_N"/>
    <property type="match status" value="1"/>
</dbReference>
<dbReference type="PANTHER" id="PTHR48101:SF4">
    <property type="entry name" value="METHYLMALONYL-COA MUTASE, MITOCHONDRIAL"/>
    <property type="match status" value="1"/>
</dbReference>
<evidence type="ECO:0000256" key="3">
    <source>
        <dbReference type="ARBA" id="ARBA00012398"/>
    </source>
</evidence>
<dbReference type="NCBIfam" id="NF006944">
    <property type="entry name" value="PRK09426.1"/>
    <property type="match status" value="1"/>
</dbReference>
<evidence type="ECO:0000256" key="2">
    <source>
        <dbReference type="ARBA" id="ARBA00008465"/>
    </source>
</evidence>
<comment type="caution">
    <text evidence="9">The sequence shown here is derived from an EMBL/GenBank/DDBJ whole genome shotgun (WGS) entry which is preliminary data.</text>
</comment>
<keyword evidence="7" id="KW-0170">Cobalt</keyword>
<keyword evidence="5" id="KW-0479">Metal-binding</keyword>
<keyword evidence="10" id="KW-1185">Reference proteome</keyword>
<organism evidence="9 10">
    <name type="scientific">Flavobacterium arsenatis</name>
    <dbReference type="NCBI Taxonomy" id="1484332"/>
    <lineage>
        <taxon>Bacteria</taxon>
        <taxon>Pseudomonadati</taxon>
        <taxon>Bacteroidota</taxon>
        <taxon>Flavobacteriia</taxon>
        <taxon>Flavobacteriales</taxon>
        <taxon>Flavobacteriaceae</taxon>
        <taxon>Flavobacterium</taxon>
    </lineage>
</organism>
<evidence type="ECO:0000256" key="7">
    <source>
        <dbReference type="ARBA" id="ARBA00023285"/>
    </source>
</evidence>
<protein>
    <recommendedName>
        <fullName evidence="3">methylmalonyl-CoA mutase</fullName>
        <ecNumber evidence="3">5.4.99.2</ecNumber>
    </recommendedName>
</protein>
<dbReference type="Pfam" id="PF01642">
    <property type="entry name" value="MM_CoA_mutase"/>
    <property type="match status" value="1"/>
</dbReference>
<dbReference type="RefSeq" id="WP_310023496.1">
    <property type="nucleotide sequence ID" value="NZ_JAVDVI010000001.1"/>
</dbReference>
<evidence type="ECO:0000313" key="10">
    <source>
        <dbReference type="Proteomes" id="UP001255185"/>
    </source>
</evidence>
<dbReference type="EMBL" id="JAVDVI010000001">
    <property type="protein sequence ID" value="MDR6966062.1"/>
    <property type="molecule type" value="Genomic_DNA"/>
</dbReference>
<feature type="domain" description="B12-binding" evidence="8">
    <location>
        <begin position="579"/>
        <end position="706"/>
    </location>
</feature>
<evidence type="ECO:0000256" key="1">
    <source>
        <dbReference type="ARBA" id="ARBA00001922"/>
    </source>
</evidence>
<comment type="similarity">
    <text evidence="2">Belongs to the methylmalonyl-CoA mutase family.</text>
</comment>
<dbReference type="InterPro" id="IPR016176">
    <property type="entry name" value="Cbl-dep_enz_cat"/>
</dbReference>
<dbReference type="InterPro" id="IPR006099">
    <property type="entry name" value="MeMalonylCoA_mutase_a/b_cat"/>
</dbReference>
<evidence type="ECO:0000256" key="5">
    <source>
        <dbReference type="ARBA" id="ARBA00022723"/>
    </source>
</evidence>
<dbReference type="InterPro" id="IPR006158">
    <property type="entry name" value="Cobalamin-bd"/>
</dbReference>
<proteinExistence type="inferred from homology"/>
<dbReference type="CDD" id="cd03679">
    <property type="entry name" value="MM_CoA_mutase_alpha_like"/>
    <property type="match status" value="1"/>
</dbReference>
<accession>A0ABU1TJ96</accession>
<dbReference type="InterPro" id="IPR036724">
    <property type="entry name" value="Cobalamin-bd_sf"/>
</dbReference>
<dbReference type="InterPro" id="IPR058549">
    <property type="entry name" value="MeMalonylCoA_mutase_a/b_site"/>
</dbReference>
<dbReference type="Pfam" id="PF02310">
    <property type="entry name" value="B12-binding"/>
    <property type="match status" value="1"/>
</dbReference>
<dbReference type="GO" id="GO:0004494">
    <property type="term" value="F:methylmalonyl-CoA mutase activity"/>
    <property type="evidence" value="ECO:0007669"/>
    <property type="project" value="UniProtKB-EC"/>
</dbReference>
<dbReference type="PROSITE" id="PS51332">
    <property type="entry name" value="B12_BINDING"/>
    <property type="match status" value="1"/>
</dbReference>
<dbReference type="Gene3D" id="3.20.20.240">
    <property type="entry name" value="Methylmalonyl-CoA mutase"/>
    <property type="match status" value="1"/>
</dbReference>
<dbReference type="SUPFAM" id="SSF52242">
    <property type="entry name" value="Cobalamin (vitamin B12)-binding domain"/>
    <property type="match status" value="1"/>
</dbReference>
<keyword evidence="4" id="KW-0846">Cobalamin</keyword>
<comment type="cofactor">
    <cofactor evidence="1">
        <name>adenosylcob(III)alamin</name>
        <dbReference type="ChEBI" id="CHEBI:18408"/>
    </cofactor>
</comment>
<evidence type="ECO:0000259" key="8">
    <source>
        <dbReference type="PROSITE" id="PS51332"/>
    </source>
</evidence>
<gene>
    <name evidence="9" type="ORF">J2X31_000055</name>
</gene>
<dbReference type="PANTHER" id="PTHR48101">
    <property type="entry name" value="METHYLMALONYL-COA MUTASE, MITOCHONDRIAL-RELATED"/>
    <property type="match status" value="1"/>
</dbReference>
<keyword evidence="6 9" id="KW-0413">Isomerase</keyword>
<dbReference type="NCBIfam" id="TIGR00640">
    <property type="entry name" value="acid_CoA_mut_C"/>
    <property type="match status" value="1"/>
</dbReference>
<evidence type="ECO:0000256" key="4">
    <source>
        <dbReference type="ARBA" id="ARBA00022628"/>
    </source>
</evidence>
<dbReference type="Gene3D" id="3.40.50.280">
    <property type="entry name" value="Cobalamin-binding domain"/>
    <property type="match status" value="1"/>
</dbReference>
<sequence length="706" mass="78321">MKRKNIQHITLENIKKETPKSGQPFLTAEGIELKSTYSKEDIENFEHLEFGAGFAPNLRGPYSTMYVRRPWTVRQYAGFSTAEESNAFYRRNLAAGQKGLSIAFDLPTHRGYDSDHERVVGDVGKAGVAIDSVEDMKVLFDQIPLDEMSVSMTMNGAVLPIMAFYIVAAEEQGVKPELLSGTIQNDILKEFMVRNTYIYPPTPSMKIIADIFDFTSKKMPKFNSISISGYHMQEAGATADIELAYTLADGLEYIRTGLAAGMKIDEFAPRLSFFWAIGMNHFMEIAKMRAGRMIWAKLVKQFNPKDDKSLALRTHCQTSGWSLTEQDPFNNVARTTIEALAAAFGGTQSLHTNALDEAIALPTDFSARIARNTQIFLQEETKITKTVDPWAGSFYIESLTAEIAEKAWELILEVEELGGMTKAIEAGIPKMRIEEAAARKQARIDSSQDIIVGVNKYRLEKEDPLHILDVDNQMVRRQQIERLEEIKASRDNEKVKMNLNELTEAAKSGQGNLLEIAVNAARNRATLGEISDALELVFGRYKAQIKSFSGVYSKEIKDDKSFELAKQKADQFAKQEGRRPRIMIAKMGQDGHDRGAKVVATGYADVGFDVDIGPLFQTPAEAAKQAVENDVHILGVSSLAAGHKTLVPQVIEELKKYGREDIMVIVGGVIPAQDYQYLFDAGAVAVFGPGTKISEAAITILDVLLD</sequence>
<dbReference type="InterPro" id="IPR006159">
    <property type="entry name" value="Acid_CoA_mut_C"/>
</dbReference>
<dbReference type="InterPro" id="IPR006098">
    <property type="entry name" value="MMCoA_mutase_a_cat"/>
</dbReference>